<dbReference type="InterPro" id="IPR036116">
    <property type="entry name" value="FN3_sf"/>
</dbReference>
<dbReference type="PANTHER" id="PTHR46708">
    <property type="entry name" value="TENASCIN"/>
    <property type="match status" value="1"/>
</dbReference>
<keyword evidence="3" id="KW-0732">Signal</keyword>
<evidence type="ECO:0000256" key="3">
    <source>
        <dbReference type="SAM" id="SignalP"/>
    </source>
</evidence>
<evidence type="ECO:0000256" key="2">
    <source>
        <dbReference type="SAM" id="MobiDB-lite"/>
    </source>
</evidence>
<dbReference type="Proteomes" id="UP000247498">
    <property type="component" value="Unassembled WGS sequence"/>
</dbReference>
<evidence type="ECO:0000259" key="4">
    <source>
        <dbReference type="PROSITE" id="PS50853"/>
    </source>
</evidence>
<dbReference type="PROSITE" id="PS51257">
    <property type="entry name" value="PROKAR_LIPOPROTEIN"/>
    <property type="match status" value="1"/>
</dbReference>
<feature type="region of interest" description="Disordered" evidence="2">
    <location>
        <begin position="27"/>
        <end position="50"/>
    </location>
</feature>
<feature type="region of interest" description="Disordered" evidence="2">
    <location>
        <begin position="625"/>
        <end position="727"/>
    </location>
</feature>
<feature type="compositionally biased region" description="Gly residues" evidence="2">
    <location>
        <begin position="684"/>
        <end position="697"/>
    </location>
</feature>
<protein>
    <recommendedName>
        <fullName evidence="4">Fibronectin type-III domain-containing protein</fullName>
    </recommendedName>
</protein>
<dbReference type="PROSITE" id="PS50853">
    <property type="entry name" value="FN3"/>
    <property type="match status" value="3"/>
</dbReference>
<dbReference type="SUPFAM" id="SSF49265">
    <property type="entry name" value="Fibronectin type III"/>
    <property type="match status" value="2"/>
</dbReference>
<sequence length="727" mass="76705">MRRTRWSPALLLGLVLLAACGQAQGAATQQGPQGQGQGQPSGECNKGNKPGEVTAVKTLVVDDSTVDVIWIPPSSDGCFDKFTITAKDAGTGKALETKSSSDGLRVTYSGLTPGATYEFSVTANGPAGSGGGASARAALPPSTLDVTPEAPESLTSVAVAEDSASLTWALPAGNPKVDVYDIQAVPVNATGFPTGGQNISTQVGGDTLSTTVQGLQPGGNYVFVVNSKSKKGTSKEPAVSFQRMPLSGETPPAAPTDLYAVPAGPGAVALKWNPPTYADPDFYQLGITELDASGNALGDTNVIPYKNTTAVIRDLTPGSTYQLTVQSYSTAYDAGDATGVAYTVPTDYAPPQDAPQYAPNNLQANVVGNEVQLAWEPVDGAGSYMIIPYDSYSGRSLGIQYTSYDASIAIDGLPLGQAIDIVVQAVNGDSYSDPTSVTVEIPMPTSPETYGYYGYDYNYSPYAGYNPYMPYWYSNYYPVGWYNYWYPGKWIINGIANVLNPFNHFWGAGWWYYRPWINPLSALNPWRPYRPYWRNNWGGYGGWGYGGWGWGGNRGPGLLNRPVNLPNRLPGQLGRPTTRPTQLPAVKPGAGWGSVRPNRPSILPGNLGGGGGLTRPSIPNIPTTRPNFPNTGPSLPTTRPSFPNTGPSLPTTRPSFPNTGPSLPTTRPSFPSTGPMTRPAMPGPSGGFGGGGAGGFGRPAVTRPAPRPMARPAGGAMPMMMDRRGRL</sequence>
<dbReference type="InParanoid" id="A0A2V0NLS3"/>
<feature type="domain" description="Fibronectin type-III" evidence="4">
    <location>
        <begin position="49"/>
        <end position="146"/>
    </location>
</feature>
<feature type="domain" description="Fibronectin type-III" evidence="4">
    <location>
        <begin position="150"/>
        <end position="253"/>
    </location>
</feature>
<feature type="compositionally biased region" description="Polar residues" evidence="2">
    <location>
        <begin position="625"/>
        <end position="675"/>
    </location>
</feature>
<dbReference type="InterPro" id="IPR003961">
    <property type="entry name" value="FN3_dom"/>
</dbReference>
<comment type="caution">
    <text evidence="5">The sequence shown here is derived from an EMBL/GenBank/DDBJ whole genome shotgun (WGS) entry which is preliminary data.</text>
</comment>
<evidence type="ECO:0000313" key="6">
    <source>
        <dbReference type="Proteomes" id="UP000247498"/>
    </source>
</evidence>
<reference evidence="5 6" key="1">
    <citation type="journal article" date="2018" name="Sci. Rep.">
        <title>Raphidocelis subcapitata (=Pseudokirchneriella subcapitata) provides an insight into genome evolution and environmental adaptations in the Sphaeropleales.</title>
        <authorList>
            <person name="Suzuki S."/>
            <person name="Yamaguchi H."/>
            <person name="Nakajima N."/>
            <person name="Kawachi M."/>
        </authorList>
    </citation>
    <scope>NUCLEOTIDE SEQUENCE [LARGE SCALE GENOMIC DNA]</scope>
    <source>
        <strain evidence="5 6">NIES-35</strain>
    </source>
</reference>
<dbReference type="SMART" id="SM00060">
    <property type="entry name" value="FN3"/>
    <property type="match status" value="4"/>
</dbReference>
<dbReference type="STRING" id="307507.A0A2V0NLS3"/>
<organism evidence="5 6">
    <name type="scientific">Raphidocelis subcapitata</name>
    <dbReference type="NCBI Taxonomy" id="307507"/>
    <lineage>
        <taxon>Eukaryota</taxon>
        <taxon>Viridiplantae</taxon>
        <taxon>Chlorophyta</taxon>
        <taxon>core chlorophytes</taxon>
        <taxon>Chlorophyceae</taxon>
        <taxon>CS clade</taxon>
        <taxon>Sphaeropleales</taxon>
        <taxon>Selenastraceae</taxon>
        <taxon>Raphidocelis</taxon>
    </lineage>
</organism>
<evidence type="ECO:0000256" key="1">
    <source>
        <dbReference type="ARBA" id="ARBA00022737"/>
    </source>
</evidence>
<feature type="domain" description="Fibronectin type-III" evidence="4">
    <location>
        <begin position="254"/>
        <end position="349"/>
    </location>
</feature>
<dbReference type="InterPro" id="IPR050991">
    <property type="entry name" value="ECM_Regulatory_Proteins"/>
</dbReference>
<dbReference type="Pfam" id="PF00041">
    <property type="entry name" value="fn3"/>
    <property type="match status" value="3"/>
</dbReference>
<dbReference type="InterPro" id="IPR013783">
    <property type="entry name" value="Ig-like_fold"/>
</dbReference>
<keyword evidence="6" id="KW-1185">Reference proteome</keyword>
<feature type="chain" id="PRO_5016076598" description="Fibronectin type-III domain-containing protein" evidence="3">
    <location>
        <begin position="26"/>
        <end position="727"/>
    </location>
</feature>
<dbReference type="EMBL" id="BDRX01000003">
    <property type="protein sequence ID" value="GBF88069.1"/>
    <property type="molecule type" value="Genomic_DNA"/>
</dbReference>
<dbReference type="PANTHER" id="PTHR46708:SF11">
    <property type="entry name" value="RECEPTOR-TYPE TYROSINE-PROTEIN PHOSPHATASE ETA-LIKE"/>
    <property type="match status" value="1"/>
</dbReference>
<feature type="signal peptide" evidence="3">
    <location>
        <begin position="1"/>
        <end position="25"/>
    </location>
</feature>
<name>A0A2V0NLS3_9CHLO</name>
<keyword evidence="1" id="KW-0677">Repeat</keyword>
<dbReference type="CDD" id="cd00063">
    <property type="entry name" value="FN3"/>
    <property type="match status" value="3"/>
</dbReference>
<feature type="region of interest" description="Disordered" evidence="2">
    <location>
        <begin position="573"/>
        <end position="598"/>
    </location>
</feature>
<proteinExistence type="predicted"/>
<dbReference type="OrthoDB" id="8609993at2759"/>
<evidence type="ECO:0000313" key="5">
    <source>
        <dbReference type="EMBL" id="GBF88069.1"/>
    </source>
</evidence>
<accession>A0A2V0NLS3</accession>
<dbReference type="Gene3D" id="2.60.40.10">
    <property type="entry name" value="Immunoglobulins"/>
    <property type="match status" value="4"/>
</dbReference>
<gene>
    <name evidence="5" type="ORF">Rsub_00781</name>
</gene>
<dbReference type="AlphaFoldDB" id="A0A2V0NLS3"/>
<feature type="compositionally biased region" description="Low complexity" evidence="2">
    <location>
        <begin position="698"/>
        <end position="720"/>
    </location>
</feature>